<name>A0AAE3GVU4_9CYAN</name>
<dbReference type="RefSeq" id="WP_254013467.1">
    <property type="nucleotide sequence ID" value="NZ_JAMZMM010000232.1"/>
</dbReference>
<dbReference type="EMBL" id="JAMZMM010000232">
    <property type="protein sequence ID" value="MCP2730713.1"/>
    <property type="molecule type" value="Genomic_DNA"/>
</dbReference>
<keyword evidence="2" id="KW-1185">Reference proteome</keyword>
<feature type="non-terminal residue" evidence="1">
    <location>
        <position position="78"/>
    </location>
</feature>
<evidence type="ECO:0000313" key="1">
    <source>
        <dbReference type="EMBL" id="MCP2730713.1"/>
    </source>
</evidence>
<comment type="caution">
    <text evidence="1">The sequence shown here is derived from an EMBL/GenBank/DDBJ whole genome shotgun (WGS) entry which is preliminary data.</text>
</comment>
<accession>A0AAE3GVU4</accession>
<proteinExistence type="predicted"/>
<organism evidence="1 2">
    <name type="scientific">Limnofasciculus baicalensis BBK-W-15</name>
    <dbReference type="NCBI Taxonomy" id="2699891"/>
    <lineage>
        <taxon>Bacteria</taxon>
        <taxon>Bacillati</taxon>
        <taxon>Cyanobacteriota</taxon>
        <taxon>Cyanophyceae</taxon>
        <taxon>Coleofasciculales</taxon>
        <taxon>Coleofasciculaceae</taxon>
        <taxon>Limnofasciculus</taxon>
        <taxon>Limnofasciculus baicalensis</taxon>
    </lineage>
</organism>
<reference evidence="1" key="1">
    <citation type="submission" date="2022-06" db="EMBL/GenBank/DDBJ databases">
        <title>New cyanobacteria of genus Symplocastrum in benthos of Lake Baikal.</title>
        <authorList>
            <person name="Sorokovikova E."/>
            <person name="Tikhonova I."/>
            <person name="Krasnopeev A."/>
            <person name="Evseev P."/>
            <person name="Gladkikh A."/>
            <person name="Belykh O."/>
        </authorList>
    </citation>
    <scope>NUCLEOTIDE SEQUENCE</scope>
    <source>
        <strain evidence="1">BBK-W-15</strain>
    </source>
</reference>
<dbReference type="Proteomes" id="UP001204953">
    <property type="component" value="Unassembled WGS sequence"/>
</dbReference>
<sequence length="78" mass="8689">MKLLWHPLIVVLGILQPISTLTVLAQSRDISEVGLTPGHSKVLAQEVDREKDGEVVNEELAESFLLKIVDRKNEEDKG</sequence>
<protein>
    <submittedName>
        <fullName evidence="1">Uncharacterized protein</fullName>
    </submittedName>
</protein>
<gene>
    <name evidence="1" type="ORF">NJ959_19990</name>
</gene>
<dbReference type="AlphaFoldDB" id="A0AAE3GVU4"/>
<evidence type="ECO:0000313" key="2">
    <source>
        <dbReference type="Proteomes" id="UP001204953"/>
    </source>
</evidence>